<dbReference type="AlphaFoldDB" id="A0A1Y1XB79"/>
<sequence>MLSVIKKFYSPKNIANHRVYRSNHNLAFDKSNVQYNKEKDYQKETISKIKKYLTEHGANKADIQILIVKE</sequence>
<evidence type="ECO:0000313" key="1">
    <source>
        <dbReference type="EMBL" id="ORX82977.1"/>
    </source>
</evidence>
<proteinExistence type="predicted"/>
<evidence type="ECO:0000313" key="2">
    <source>
        <dbReference type="Proteomes" id="UP000193944"/>
    </source>
</evidence>
<protein>
    <submittedName>
        <fullName evidence="1">Uncharacterized protein</fullName>
    </submittedName>
</protein>
<reference evidence="1 2" key="2">
    <citation type="submission" date="2016-08" db="EMBL/GenBank/DDBJ databases">
        <title>Pervasive Adenine N6-methylation of Active Genes in Fungi.</title>
        <authorList>
            <consortium name="DOE Joint Genome Institute"/>
            <person name="Mondo S.J."/>
            <person name="Dannebaum R.O."/>
            <person name="Kuo R.C."/>
            <person name="Labutti K."/>
            <person name="Haridas S."/>
            <person name="Kuo A."/>
            <person name="Salamov A."/>
            <person name="Ahrendt S.R."/>
            <person name="Lipzen A."/>
            <person name="Sullivan W."/>
            <person name="Andreopoulos W.B."/>
            <person name="Clum A."/>
            <person name="Lindquist E."/>
            <person name="Daum C."/>
            <person name="Ramamoorthy G.K."/>
            <person name="Gryganskyi A."/>
            <person name="Culley D."/>
            <person name="Magnuson J.K."/>
            <person name="James T.Y."/>
            <person name="O'Malley M.A."/>
            <person name="Stajich J.E."/>
            <person name="Spatafora J.W."/>
            <person name="Visel A."/>
            <person name="Grigoriev I.V."/>
        </authorList>
    </citation>
    <scope>NUCLEOTIDE SEQUENCE [LARGE SCALE GENOMIC DNA]</scope>
    <source>
        <strain evidence="1 2">S4</strain>
    </source>
</reference>
<dbReference type="Proteomes" id="UP000193944">
    <property type="component" value="Unassembled WGS sequence"/>
</dbReference>
<reference evidence="1 2" key="1">
    <citation type="submission" date="2016-08" db="EMBL/GenBank/DDBJ databases">
        <title>A Parts List for Fungal Cellulosomes Revealed by Comparative Genomics.</title>
        <authorList>
            <consortium name="DOE Joint Genome Institute"/>
            <person name="Haitjema C.H."/>
            <person name="Gilmore S.P."/>
            <person name="Henske J.K."/>
            <person name="Solomon K.V."/>
            <person name="De Groot R."/>
            <person name="Kuo A."/>
            <person name="Mondo S.J."/>
            <person name="Salamov A.A."/>
            <person name="Labutti K."/>
            <person name="Zhao Z."/>
            <person name="Chiniquy J."/>
            <person name="Barry K."/>
            <person name="Brewer H.M."/>
            <person name="Purvine S.O."/>
            <person name="Wright A.T."/>
            <person name="Boxma B."/>
            <person name="Van Alen T."/>
            <person name="Hackstein J.H."/>
            <person name="Baker S.E."/>
            <person name="Grigoriev I.V."/>
            <person name="O'Malley M.A."/>
        </authorList>
    </citation>
    <scope>NUCLEOTIDE SEQUENCE [LARGE SCALE GENOMIC DNA]</scope>
    <source>
        <strain evidence="1 2">S4</strain>
    </source>
</reference>
<accession>A0A1Y1XB79</accession>
<organism evidence="1 2">
    <name type="scientific">Anaeromyces robustus</name>
    <dbReference type="NCBI Taxonomy" id="1754192"/>
    <lineage>
        <taxon>Eukaryota</taxon>
        <taxon>Fungi</taxon>
        <taxon>Fungi incertae sedis</taxon>
        <taxon>Chytridiomycota</taxon>
        <taxon>Chytridiomycota incertae sedis</taxon>
        <taxon>Neocallimastigomycetes</taxon>
        <taxon>Neocallimastigales</taxon>
        <taxon>Neocallimastigaceae</taxon>
        <taxon>Anaeromyces</taxon>
    </lineage>
</organism>
<comment type="caution">
    <text evidence="1">The sequence shown here is derived from an EMBL/GenBank/DDBJ whole genome shotgun (WGS) entry which is preliminary data.</text>
</comment>
<name>A0A1Y1XB79_9FUNG</name>
<gene>
    <name evidence="1" type="ORF">BCR32DRAFT_278438</name>
</gene>
<keyword evidence="2" id="KW-1185">Reference proteome</keyword>
<dbReference type="EMBL" id="MCFG01000083">
    <property type="protein sequence ID" value="ORX82977.1"/>
    <property type="molecule type" value="Genomic_DNA"/>
</dbReference>